<evidence type="ECO:0000256" key="1">
    <source>
        <dbReference type="SAM" id="MobiDB-lite"/>
    </source>
</evidence>
<sequence length="523" mass="58112">MQELGDPCDLVRQFLSNLERRQRNLGKRKSKLDGYREKLQKGEVLKDEQKKAVGSYDGVVQNISFVQEIVTQTKDLLSNMESVVEKQMSQIEVEHEKYTLSYLSTHLCLQRFLASLDIPTVRTAVAKSSSENSLKLLDAVRDILTSPVVDNWPVLSSSALSSVPSFLQGREDLKAVATNTFNLVSGRSVSIPLPNDLEDFRKKHTTYKDVRNLCFRLLSNPLVQQSMGLTSNCVTTSAAGQAQLVVDVETSSSLGLSGPGEITTPQNEYVTVGRPSIAMTDEPVDQVIRPLNSTFNFIQASRVDHSHITVEHPTNCEDVVHANPLTNKATVPCFTNHNLEENNIDQSPITRMDQQYVMDIPEVEHPKTGLFERSSSPLSSGNINQTISLKSLMPHGEDEMNNSVHKPISYADSVRRAGQHANFNRPAVVDNVNSKRTDRVPDENLRESEQMDPTFARVNPKVGFRSRIPNENRGRGNGPKRNIGQRGSGNFGVHPGRGAIVESLLHLLNLLIDYCVGQTRHIA</sequence>
<reference evidence="2" key="2">
    <citation type="submission" date="2009-03" db="EMBL/GenBank/DDBJ databases">
        <authorList>
            <person name="Gang L."/>
        </authorList>
    </citation>
    <scope>NUCLEOTIDE SEQUENCE</scope>
    <source>
        <strain evidence="2">Anhui</strain>
    </source>
</reference>
<protein>
    <submittedName>
        <fullName evidence="2">GPI-anchored membrane protein 1</fullName>
    </submittedName>
</protein>
<proteinExistence type="evidence at transcript level"/>
<dbReference type="PANTHER" id="PTHR22922:SF19">
    <property type="entry name" value="CAPRIN HOMOLOG"/>
    <property type="match status" value="1"/>
</dbReference>
<dbReference type="EMBL" id="FN313636">
    <property type="protein sequence ID" value="CAX69370.1"/>
    <property type="molecule type" value="mRNA"/>
</dbReference>
<dbReference type="InterPro" id="IPR028816">
    <property type="entry name" value="Caprin"/>
</dbReference>
<dbReference type="GO" id="GO:0003723">
    <property type="term" value="F:RNA binding"/>
    <property type="evidence" value="ECO:0007669"/>
    <property type="project" value="TreeGrafter"/>
</dbReference>
<organism evidence="2">
    <name type="scientific">Schistosoma japonicum</name>
    <name type="common">Blood fluke</name>
    <dbReference type="NCBI Taxonomy" id="6182"/>
    <lineage>
        <taxon>Eukaryota</taxon>
        <taxon>Metazoa</taxon>
        <taxon>Spiralia</taxon>
        <taxon>Lophotrochozoa</taxon>
        <taxon>Platyhelminthes</taxon>
        <taxon>Trematoda</taxon>
        <taxon>Digenea</taxon>
        <taxon>Strigeidida</taxon>
        <taxon>Schistosomatoidea</taxon>
        <taxon>Schistosomatidae</taxon>
        <taxon>Schistosoma</taxon>
    </lineage>
</organism>
<reference evidence="2" key="1">
    <citation type="journal article" date="2009" name="Nature">
        <title>The Schistosoma japonicum genome reveals features of host-parasite interplay.</title>
        <authorList>
            <person name="Liu F."/>
            <person name="Zhou Y."/>
            <person name="Wang Z.Q."/>
            <person name="Lu G."/>
            <person name="Zheng H."/>
            <person name="Brindley P.J."/>
            <person name="McManus D.P."/>
            <person name="Blair D."/>
            <person name="Zhang Q.H."/>
            <person name="Zhong Y."/>
            <person name="Wang S."/>
            <person name="Han Z.G."/>
            <person name="Chen Z."/>
        </authorList>
    </citation>
    <scope>NUCLEOTIDE SEQUENCE</scope>
    <source>
        <strain evidence="2">Anhui</strain>
    </source>
</reference>
<dbReference type="AlphaFoldDB" id="C1L3U2"/>
<dbReference type="PANTHER" id="PTHR22922">
    <property type="entry name" value="GPI-ANCHORED PROTEIN P137"/>
    <property type="match status" value="1"/>
</dbReference>
<evidence type="ECO:0000313" key="2">
    <source>
        <dbReference type="EMBL" id="CAX69370.1"/>
    </source>
</evidence>
<name>C1L3U2_SCHJA</name>
<accession>C1L3U2</accession>
<dbReference type="GO" id="GO:0005737">
    <property type="term" value="C:cytoplasm"/>
    <property type="evidence" value="ECO:0007669"/>
    <property type="project" value="TreeGrafter"/>
</dbReference>
<feature type="region of interest" description="Disordered" evidence="1">
    <location>
        <begin position="465"/>
        <end position="490"/>
    </location>
</feature>